<dbReference type="HOGENOM" id="CLU_069776_0_0_11"/>
<dbReference type="STRING" id="1348662.CARG_05550"/>
<accession>U3GV91</accession>
<name>U3GV91_9CORY</name>
<proteinExistence type="predicted"/>
<feature type="compositionally biased region" description="Polar residues" evidence="1">
    <location>
        <begin position="255"/>
        <end position="266"/>
    </location>
</feature>
<dbReference type="GeneID" id="78249886"/>
<evidence type="ECO:0000313" key="2">
    <source>
        <dbReference type="EMBL" id="AGU15239.1"/>
    </source>
</evidence>
<dbReference type="RefSeq" id="WP_020976392.1">
    <property type="nucleotide sequence ID" value="NC_022198.1"/>
</dbReference>
<dbReference type="Pfam" id="PF12502">
    <property type="entry name" value="DUF3710"/>
    <property type="match status" value="1"/>
</dbReference>
<gene>
    <name evidence="2" type="ORF">CARG_05550</name>
</gene>
<dbReference type="InterPro" id="IPR022183">
    <property type="entry name" value="DUF3710"/>
</dbReference>
<dbReference type="EMBL" id="CP006365">
    <property type="protein sequence ID" value="AGU15239.1"/>
    <property type="molecule type" value="Genomic_DNA"/>
</dbReference>
<feature type="compositionally biased region" description="Basic and acidic residues" evidence="1">
    <location>
        <begin position="7"/>
        <end position="19"/>
    </location>
</feature>
<protein>
    <recommendedName>
        <fullName evidence="4">DUF3710 domain-containing protein</fullName>
    </recommendedName>
</protein>
<dbReference type="Proteomes" id="UP000016943">
    <property type="component" value="Chromosome"/>
</dbReference>
<feature type="region of interest" description="Disordered" evidence="1">
    <location>
        <begin position="251"/>
        <end position="280"/>
    </location>
</feature>
<evidence type="ECO:0000256" key="1">
    <source>
        <dbReference type="SAM" id="MobiDB-lite"/>
    </source>
</evidence>
<dbReference type="AlphaFoldDB" id="U3GV91"/>
<organism evidence="2 3">
    <name type="scientific">Corynebacterium argentoratense DSM 44202</name>
    <dbReference type="NCBI Taxonomy" id="1348662"/>
    <lineage>
        <taxon>Bacteria</taxon>
        <taxon>Bacillati</taxon>
        <taxon>Actinomycetota</taxon>
        <taxon>Actinomycetes</taxon>
        <taxon>Mycobacteriales</taxon>
        <taxon>Corynebacteriaceae</taxon>
        <taxon>Corynebacterium</taxon>
    </lineage>
</organism>
<dbReference type="PATRIC" id="fig|1348662.3.peg.1083"/>
<dbReference type="eggNOG" id="ENOG502Z90C">
    <property type="taxonomic scope" value="Bacteria"/>
</dbReference>
<dbReference type="KEGG" id="caz:CARG_05550"/>
<keyword evidence="3" id="KW-1185">Reference proteome</keyword>
<feature type="region of interest" description="Disordered" evidence="1">
    <location>
        <begin position="1"/>
        <end position="35"/>
    </location>
</feature>
<reference evidence="2 3" key="1">
    <citation type="journal article" date="2013" name="Genome Announc.">
        <title>Whole-Genome Sequence of the Clinical Strain Corynebacterium argentoratense DSM 44202, Isolated from a Human Throat Specimen.</title>
        <authorList>
            <person name="Bomholt C."/>
            <person name="Glaub A."/>
            <person name="Gravermann K."/>
            <person name="Albersmeier A."/>
            <person name="Brinkrolf K."/>
            <person name="Ruckert C."/>
            <person name="Tauch A."/>
        </authorList>
    </citation>
    <scope>NUCLEOTIDE SEQUENCE [LARGE SCALE GENOMIC DNA]</scope>
    <source>
        <strain evidence="2">DSM 44202</strain>
    </source>
</reference>
<sequence>MGLWPFSKKDDVADNDVRGAVDAAGQEDAQDADRSAADNVIAGPDPVHDAINGARGPFDGDTVTPEEFDFTDFADGILDLGSVQLAMPRGCEVQVEMGESGPVALHVTTPYGRLTPVAFSAPKSPGQWREAAEDIVADMANNGLDARMEAGPWGREPRGIVNDTTFRMIGVDGPRWMLRVSCVGPSGLADQLRELAHNVVARSFVVRGEEPMAPGISLPVVLPDNLAKQVRYAMENREEIAANIRREQAERLAQKNEQAAQVTSEDSALDQMRAPENNES</sequence>
<evidence type="ECO:0008006" key="4">
    <source>
        <dbReference type="Google" id="ProtNLM"/>
    </source>
</evidence>
<evidence type="ECO:0000313" key="3">
    <source>
        <dbReference type="Proteomes" id="UP000016943"/>
    </source>
</evidence>